<dbReference type="Gene3D" id="3.40.50.12780">
    <property type="entry name" value="N-terminal domain of ligase-like"/>
    <property type="match status" value="1"/>
</dbReference>
<dbReference type="Pfam" id="PF00501">
    <property type="entry name" value="AMP-binding"/>
    <property type="match status" value="1"/>
</dbReference>
<dbReference type="AlphaFoldDB" id="A0A1H7AZG5"/>
<sequence>MNSQPTQPGADRETSTPYRAVLIGSAPVRVRREHDVWYMESGAAPGAYPKRLTDRLASGAQAHPDRWLVARRSAHGEWQGISYAQMLTHARAIGQALLDRNLSAGRPVVILSGNDLEHMMVALGAMWAGVPYAPISAAYSLVSSDYGKLRHTLDLLTPGLVFATEGEKFAKAIDATVADGIELVTASGPSGGRNATPLAELLATVPTTVDAAHEAIDPDAIAKFLFTSGSTMLPKAVPTTHRMLCSNQQMLLDTFPEFAVEPPVLVDWLPWNHTFGGSHNVGIALYNGGTLYIDDGKPVGKKFDETLRNLRDIAPTIYFNVPKGWEELTSALETDAQLRETFFSRVKVYFFAGAGLSQAAWDRLQRVTERFCGERIRIMAGLGMTETSPSCLFTTGPVLGAGYVGVPAPGCEVKLAPVSGKLEARFRGPHVMPGYWRADDSKAAAPFDDEGYYCSGDALKFVDPQRPELGLMFDGRIAEDFKLSSGTFVSVGPMRARVISAGAPYVQDVVVTGLNRDDVGLLVFPRLDDCRRLAQLTTSASALEIIGAPAVRAFFADLLDRLNRDSTGSATAIARLRVLDVAPSLDLGEITDKGSINQQAVLTHRAKLVEAMHDAQRHDAAVIYASHCRL</sequence>
<dbReference type="STRING" id="667676.SAMN05192539_101597"/>
<dbReference type="EMBL" id="FNYE01000015">
    <property type="protein sequence ID" value="SEJ67542.1"/>
    <property type="molecule type" value="Genomic_DNA"/>
</dbReference>
<dbReference type="InterPro" id="IPR000873">
    <property type="entry name" value="AMP-dep_synth/lig_dom"/>
</dbReference>
<evidence type="ECO:0000313" key="3">
    <source>
        <dbReference type="Proteomes" id="UP000198866"/>
    </source>
</evidence>
<gene>
    <name evidence="2" type="ORF">SAMN05192539_101597</name>
</gene>
<keyword evidence="3" id="KW-1185">Reference proteome</keyword>
<name>A0A1H7AZG5_9BURK</name>
<organism evidence="2 3">
    <name type="scientific">Paraburkholderia diazotrophica</name>
    <dbReference type="NCBI Taxonomy" id="667676"/>
    <lineage>
        <taxon>Bacteria</taxon>
        <taxon>Pseudomonadati</taxon>
        <taxon>Pseudomonadota</taxon>
        <taxon>Betaproteobacteria</taxon>
        <taxon>Burkholderiales</taxon>
        <taxon>Burkholderiaceae</taxon>
        <taxon>Paraburkholderia</taxon>
    </lineage>
</organism>
<evidence type="ECO:0000313" key="2">
    <source>
        <dbReference type="EMBL" id="SEJ67542.1"/>
    </source>
</evidence>
<dbReference type="InterPro" id="IPR042099">
    <property type="entry name" value="ANL_N_sf"/>
</dbReference>
<reference evidence="3" key="1">
    <citation type="submission" date="2016-10" db="EMBL/GenBank/DDBJ databases">
        <authorList>
            <person name="Varghese N."/>
            <person name="Submissions S."/>
        </authorList>
    </citation>
    <scope>NUCLEOTIDE SEQUENCE [LARGE SCALE GENOMIC DNA]</scope>
    <source>
        <strain evidence="3">LMG 26031</strain>
    </source>
</reference>
<dbReference type="PANTHER" id="PTHR24096">
    <property type="entry name" value="LONG-CHAIN-FATTY-ACID--COA LIGASE"/>
    <property type="match status" value="1"/>
</dbReference>
<protein>
    <submittedName>
        <fullName evidence="2">Trans-feruloyl-CoA synthase</fullName>
    </submittedName>
</protein>
<dbReference type="OrthoDB" id="9766486at2"/>
<proteinExistence type="predicted"/>
<dbReference type="Pfam" id="PF23562">
    <property type="entry name" value="AMP-binding_C_3"/>
    <property type="match status" value="1"/>
</dbReference>
<evidence type="ECO:0000259" key="1">
    <source>
        <dbReference type="Pfam" id="PF00501"/>
    </source>
</evidence>
<dbReference type="SUPFAM" id="SSF56801">
    <property type="entry name" value="Acetyl-CoA synthetase-like"/>
    <property type="match status" value="1"/>
</dbReference>
<dbReference type="GO" id="GO:0016405">
    <property type="term" value="F:CoA-ligase activity"/>
    <property type="evidence" value="ECO:0007669"/>
    <property type="project" value="TreeGrafter"/>
</dbReference>
<dbReference type="RefSeq" id="WP_090868177.1">
    <property type="nucleotide sequence ID" value="NZ_FNYE01000015.1"/>
</dbReference>
<dbReference type="CDD" id="cd05921">
    <property type="entry name" value="FCS"/>
    <property type="match status" value="1"/>
</dbReference>
<dbReference type="PANTHER" id="PTHR24096:SF420">
    <property type="entry name" value="LONG-CHAIN-FATTY-ACID--COA LIGASE-RELATED"/>
    <property type="match status" value="1"/>
</dbReference>
<feature type="domain" description="AMP-dependent synthetase/ligase" evidence="1">
    <location>
        <begin position="60"/>
        <end position="436"/>
    </location>
</feature>
<accession>A0A1H7AZG5</accession>
<dbReference type="Proteomes" id="UP000198866">
    <property type="component" value="Unassembled WGS sequence"/>
</dbReference>